<dbReference type="SUPFAM" id="SSF46785">
    <property type="entry name" value="Winged helix' DNA-binding domain"/>
    <property type="match status" value="1"/>
</dbReference>
<evidence type="ECO:0000313" key="6">
    <source>
        <dbReference type="EMBL" id="GAA4317465.1"/>
    </source>
</evidence>
<dbReference type="RefSeq" id="WP_345252631.1">
    <property type="nucleotide sequence ID" value="NZ_BAABGY010000001.1"/>
</dbReference>
<evidence type="ECO:0000259" key="5">
    <source>
        <dbReference type="PROSITE" id="PS50931"/>
    </source>
</evidence>
<comment type="similarity">
    <text evidence="1">Belongs to the LysR transcriptional regulatory family.</text>
</comment>
<dbReference type="EMBL" id="BAABGY010000001">
    <property type="protein sequence ID" value="GAA4317465.1"/>
    <property type="molecule type" value="Genomic_DNA"/>
</dbReference>
<evidence type="ECO:0000256" key="2">
    <source>
        <dbReference type="ARBA" id="ARBA00023015"/>
    </source>
</evidence>
<evidence type="ECO:0000313" key="7">
    <source>
        <dbReference type="Proteomes" id="UP001501725"/>
    </source>
</evidence>
<dbReference type="CDD" id="cd08414">
    <property type="entry name" value="PBP2_LTTR_aromatics_like"/>
    <property type="match status" value="1"/>
</dbReference>
<keyword evidence="7" id="KW-1185">Reference proteome</keyword>
<gene>
    <name evidence="6" type="ORF">GCM10023184_01160</name>
</gene>
<dbReference type="PANTHER" id="PTHR30346">
    <property type="entry name" value="TRANSCRIPTIONAL DUAL REGULATOR HCAR-RELATED"/>
    <property type="match status" value="1"/>
</dbReference>
<dbReference type="InterPro" id="IPR036388">
    <property type="entry name" value="WH-like_DNA-bd_sf"/>
</dbReference>
<dbReference type="PROSITE" id="PS50931">
    <property type="entry name" value="HTH_LYSR"/>
    <property type="match status" value="1"/>
</dbReference>
<keyword evidence="3" id="KW-0238">DNA-binding</keyword>
<dbReference type="Pfam" id="PF03466">
    <property type="entry name" value="LysR_substrate"/>
    <property type="match status" value="1"/>
</dbReference>
<protein>
    <submittedName>
        <fullName evidence="6">LysR family transcriptional regulator</fullName>
    </submittedName>
</protein>
<evidence type="ECO:0000256" key="4">
    <source>
        <dbReference type="ARBA" id="ARBA00023163"/>
    </source>
</evidence>
<accession>A0ABP8G4Z7</accession>
<proteinExistence type="inferred from homology"/>
<keyword evidence="4" id="KW-0804">Transcription</keyword>
<evidence type="ECO:0000256" key="3">
    <source>
        <dbReference type="ARBA" id="ARBA00023125"/>
    </source>
</evidence>
<dbReference type="Proteomes" id="UP001501725">
    <property type="component" value="Unassembled WGS sequence"/>
</dbReference>
<name>A0ABP8G4Z7_9BACT</name>
<dbReference type="SUPFAM" id="SSF53850">
    <property type="entry name" value="Periplasmic binding protein-like II"/>
    <property type="match status" value="1"/>
</dbReference>
<dbReference type="Gene3D" id="3.40.190.10">
    <property type="entry name" value="Periplasmic binding protein-like II"/>
    <property type="match status" value="2"/>
</dbReference>
<dbReference type="Pfam" id="PF00126">
    <property type="entry name" value="HTH_1"/>
    <property type="match status" value="1"/>
</dbReference>
<sequence>MELQQIRYFIALAEELHFWRTAEKLFITQSALSRQIKALEDELGVQLFERSKRSVKLTRAGSFLYEQWRRLTEDIDRIHRQARSLHEGSFGFIRIGYPGSLSYGYLPELVSGIAGELPELKIELVEPTDTSFEQLLLNYQMDIAFRRDPAHNPALSSELLYEEPFALIVPAGHRLTKEQFTGLHDLRNEKFILSGLHHGTHYVSGLRQLFQDEGFVPDVHIESDFGGVIMGLIARGLGVSVLPGSYAFGAPPDVRFIPLPQRTSLYVTWRRDDHEPAVKRVLEVARATAKKFE</sequence>
<dbReference type="InterPro" id="IPR036390">
    <property type="entry name" value="WH_DNA-bd_sf"/>
</dbReference>
<keyword evidence="2" id="KW-0805">Transcription regulation</keyword>
<comment type="caution">
    <text evidence="6">The sequence shown here is derived from an EMBL/GenBank/DDBJ whole genome shotgun (WGS) entry which is preliminary data.</text>
</comment>
<dbReference type="PRINTS" id="PR00039">
    <property type="entry name" value="HTHLYSR"/>
</dbReference>
<evidence type="ECO:0000256" key="1">
    <source>
        <dbReference type="ARBA" id="ARBA00009437"/>
    </source>
</evidence>
<dbReference type="InterPro" id="IPR000847">
    <property type="entry name" value="LysR_HTH_N"/>
</dbReference>
<dbReference type="PANTHER" id="PTHR30346:SF17">
    <property type="entry name" value="LYSR FAMILY TRANSCRIPTIONAL REGULATOR"/>
    <property type="match status" value="1"/>
</dbReference>
<dbReference type="InterPro" id="IPR005119">
    <property type="entry name" value="LysR_subst-bd"/>
</dbReference>
<feature type="domain" description="HTH lysR-type" evidence="5">
    <location>
        <begin position="1"/>
        <end position="58"/>
    </location>
</feature>
<dbReference type="Gene3D" id="1.10.10.10">
    <property type="entry name" value="Winged helix-like DNA-binding domain superfamily/Winged helix DNA-binding domain"/>
    <property type="match status" value="1"/>
</dbReference>
<organism evidence="6 7">
    <name type="scientific">Flaviaesturariibacter amylovorans</name>
    <dbReference type="NCBI Taxonomy" id="1084520"/>
    <lineage>
        <taxon>Bacteria</taxon>
        <taxon>Pseudomonadati</taxon>
        <taxon>Bacteroidota</taxon>
        <taxon>Chitinophagia</taxon>
        <taxon>Chitinophagales</taxon>
        <taxon>Chitinophagaceae</taxon>
        <taxon>Flaviaestuariibacter</taxon>
    </lineage>
</organism>
<reference evidence="7" key="1">
    <citation type="journal article" date="2019" name="Int. J. Syst. Evol. Microbiol.">
        <title>The Global Catalogue of Microorganisms (GCM) 10K type strain sequencing project: providing services to taxonomists for standard genome sequencing and annotation.</title>
        <authorList>
            <consortium name="The Broad Institute Genomics Platform"/>
            <consortium name="The Broad Institute Genome Sequencing Center for Infectious Disease"/>
            <person name="Wu L."/>
            <person name="Ma J."/>
        </authorList>
    </citation>
    <scope>NUCLEOTIDE SEQUENCE [LARGE SCALE GENOMIC DNA]</scope>
    <source>
        <strain evidence="7">JCM 17919</strain>
    </source>
</reference>